<dbReference type="EMBL" id="BORU01000001">
    <property type="protein sequence ID" value="GIO53283.1"/>
    <property type="molecule type" value="Genomic_DNA"/>
</dbReference>
<name>A0ABQ4LA43_9BACL</name>
<proteinExistence type="predicted"/>
<accession>A0ABQ4LA43</accession>
<reference evidence="1 2" key="1">
    <citation type="submission" date="2021-03" db="EMBL/GenBank/DDBJ databases">
        <title>Antimicrobial resistance genes in bacteria isolated from Japanese honey, and their potential for conferring macrolide and lincosamide resistance in the American foulbrood pathogen Paenibacillus larvae.</title>
        <authorList>
            <person name="Okamoto M."/>
            <person name="Kumagai M."/>
            <person name="Kanamori H."/>
            <person name="Takamatsu D."/>
        </authorList>
    </citation>
    <scope>NUCLEOTIDE SEQUENCE [LARGE SCALE GENOMIC DNA]</scope>
    <source>
        <strain evidence="1 2">J21TS7</strain>
    </source>
</reference>
<evidence type="ECO:0000313" key="2">
    <source>
        <dbReference type="Proteomes" id="UP000676601"/>
    </source>
</evidence>
<keyword evidence="2" id="KW-1185">Reference proteome</keyword>
<comment type="caution">
    <text evidence="1">The sequence shown here is derived from an EMBL/GenBank/DDBJ whole genome shotgun (WGS) entry which is preliminary data.</text>
</comment>
<dbReference type="RefSeq" id="WP_212983253.1">
    <property type="nucleotide sequence ID" value="NZ_BORU01000001.1"/>
</dbReference>
<dbReference type="Proteomes" id="UP000676601">
    <property type="component" value="Unassembled WGS sequence"/>
</dbReference>
<sequence>MSVRKRQFSPDRTDYGRCFPAGGGEERFGLPHAAAGRMGSWCQAADAADLNKV</sequence>
<gene>
    <name evidence="1" type="ORF">J21TS7_16010</name>
</gene>
<protein>
    <submittedName>
        <fullName evidence="1">Uncharacterized protein</fullName>
    </submittedName>
</protein>
<evidence type="ECO:0000313" key="1">
    <source>
        <dbReference type="EMBL" id="GIO53283.1"/>
    </source>
</evidence>
<organism evidence="1 2">
    <name type="scientific">Paenibacillus cineris</name>
    <dbReference type="NCBI Taxonomy" id="237530"/>
    <lineage>
        <taxon>Bacteria</taxon>
        <taxon>Bacillati</taxon>
        <taxon>Bacillota</taxon>
        <taxon>Bacilli</taxon>
        <taxon>Bacillales</taxon>
        <taxon>Paenibacillaceae</taxon>
        <taxon>Paenibacillus</taxon>
    </lineage>
</organism>